<dbReference type="PANTHER" id="PTHR12393">
    <property type="entry name" value="SPHINGOMYELIN PHOSPHODIESTERASE RELATED"/>
    <property type="match status" value="1"/>
</dbReference>
<dbReference type="InterPro" id="IPR036770">
    <property type="entry name" value="Ankyrin_rpt-contain_sf"/>
</dbReference>
<comment type="caution">
    <text evidence="1">The sequence shown here is derived from an EMBL/GenBank/DDBJ whole genome shotgun (WGS) entry which is preliminary data.</text>
</comment>
<gene>
    <name evidence="1" type="ORF">HXX76_010450</name>
</gene>
<name>A0A835SJG5_CHLIN</name>
<dbReference type="GO" id="GO:0005783">
    <property type="term" value="C:endoplasmic reticulum"/>
    <property type="evidence" value="ECO:0007669"/>
    <property type="project" value="TreeGrafter"/>
</dbReference>
<reference evidence="1" key="1">
    <citation type="journal article" date="2020" name="bioRxiv">
        <title>Comparative genomics of Chlamydomonas.</title>
        <authorList>
            <person name="Craig R.J."/>
            <person name="Hasan A.R."/>
            <person name="Ness R.W."/>
            <person name="Keightley P.D."/>
        </authorList>
    </citation>
    <scope>NUCLEOTIDE SEQUENCE</scope>
    <source>
        <strain evidence="1">SAG 7.73</strain>
    </source>
</reference>
<dbReference type="SUPFAM" id="SSF48403">
    <property type="entry name" value="Ankyrin repeat"/>
    <property type="match status" value="1"/>
</dbReference>
<proteinExistence type="predicted"/>
<keyword evidence="2" id="KW-1185">Reference proteome</keyword>
<organism evidence="1 2">
    <name type="scientific">Chlamydomonas incerta</name>
    <dbReference type="NCBI Taxonomy" id="51695"/>
    <lineage>
        <taxon>Eukaryota</taxon>
        <taxon>Viridiplantae</taxon>
        <taxon>Chlorophyta</taxon>
        <taxon>core chlorophytes</taxon>
        <taxon>Chlorophyceae</taxon>
        <taxon>CS clade</taxon>
        <taxon>Chlamydomonadales</taxon>
        <taxon>Chlamydomonadaceae</taxon>
        <taxon>Chlamydomonas</taxon>
    </lineage>
</organism>
<dbReference type="Proteomes" id="UP000650467">
    <property type="component" value="Unassembled WGS sequence"/>
</dbReference>
<dbReference type="EMBL" id="JAEHOC010000035">
    <property type="protein sequence ID" value="KAG2428302.1"/>
    <property type="molecule type" value="Genomic_DNA"/>
</dbReference>
<dbReference type="AlphaFoldDB" id="A0A835SJG5"/>
<protein>
    <submittedName>
        <fullName evidence="1">Uncharacterized protein</fullName>
    </submittedName>
</protein>
<dbReference type="GO" id="GO:0016020">
    <property type="term" value="C:membrane"/>
    <property type="evidence" value="ECO:0007669"/>
    <property type="project" value="TreeGrafter"/>
</dbReference>
<dbReference type="PANTHER" id="PTHR12393:SF6">
    <property type="entry name" value="SPHINGOMYELIN PHOSPHODIESTERASE 2"/>
    <property type="match status" value="1"/>
</dbReference>
<accession>A0A835SJG5</accession>
<dbReference type="Gene3D" id="1.25.40.20">
    <property type="entry name" value="Ankyrin repeat-containing domain"/>
    <property type="match status" value="1"/>
</dbReference>
<dbReference type="GO" id="GO:0071944">
    <property type="term" value="C:cell periphery"/>
    <property type="evidence" value="ECO:0007669"/>
    <property type="project" value="TreeGrafter"/>
</dbReference>
<evidence type="ECO:0000313" key="2">
    <source>
        <dbReference type="Proteomes" id="UP000650467"/>
    </source>
</evidence>
<dbReference type="GO" id="GO:0046513">
    <property type="term" value="P:ceramide biosynthetic process"/>
    <property type="evidence" value="ECO:0007669"/>
    <property type="project" value="TreeGrafter"/>
</dbReference>
<dbReference type="GO" id="GO:0030149">
    <property type="term" value="P:sphingolipid catabolic process"/>
    <property type="evidence" value="ECO:0007669"/>
    <property type="project" value="TreeGrafter"/>
</dbReference>
<sequence>MKPNPSDSCPGHAFVAHWGRAEPWRALTLPQRERLLCLAASAGHAASLDAALVQCGCALKPAVLTAAAAAGNLAGCERLLREGCSFSTDALVGAARGGHLPALQLLLGAVVSGENVTDTYLAAAAQGACAGGQLSVLAWLQQVYGYSPRLPDAEAAARAGQVAVLEQVLLPLLLLPLLLPELGVSEEQPEPATRAARWGLLLAIVEGCPVAVL</sequence>
<dbReference type="OrthoDB" id="63514at2759"/>
<evidence type="ECO:0000313" key="1">
    <source>
        <dbReference type="EMBL" id="KAG2428302.1"/>
    </source>
</evidence>
<dbReference type="GO" id="GO:0004620">
    <property type="term" value="F:phospholipase activity"/>
    <property type="evidence" value="ECO:0007669"/>
    <property type="project" value="TreeGrafter"/>
</dbReference>